<dbReference type="Gene3D" id="3.20.20.100">
    <property type="entry name" value="NADP-dependent oxidoreductase domain"/>
    <property type="match status" value="1"/>
</dbReference>
<comment type="caution">
    <text evidence="6">The sequence shown here is derived from an EMBL/GenBank/DDBJ whole genome shotgun (WGS) entry which is preliminary data.</text>
</comment>
<dbReference type="InterPro" id="IPR023210">
    <property type="entry name" value="NADP_OxRdtase_dom"/>
</dbReference>
<evidence type="ECO:0000256" key="1">
    <source>
        <dbReference type="ARBA" id="ARBA00023002"/>
    </source>
</evidence>
<keyword evidence="1" id="KW-0560">Oxidoreductase</keyword>
<dbReference type="InterPro" id="IPR044497">
    <property type="entry name" value="AKR4A/B"/>
</dbReference>
<evidence type="ECO:0000256" key="2">
    <source>
        <dbReference type="PIRSR" id="PIRSR000097-1"/>
    </source>
</evidence>
<sequence>MVSLPEPLRSSTTGITIPVLGFGTAAYPSAEHKTIRDSILHAIKLGYRHFDTAAVYQTEEALGEAISEALSLALIKSRDELFITSKLWCSDAHSQHVLPALQNTLKKLKLEFLDLYLIHWPVTLKPGKCEFPFPKEDLLPMDFKSVWEAMEECQKLGLAKHIGVSNFSCKKLETLLATAKIPPAINQVEMNPLWQQKRLRVFCEEKGILIAAYSPLGGPKGTPWGTNQVMQCEVLKEIADAKGKTIAQICLRWAYEQGVSFVMKSFDKTRMEENFNIFDWKLSPEELQKITQIPQQKGWPALDFIADNGPYKCIMELWDGEI</sequence>
<evidence type="ECO:0000259" key="5">
    <source>
        <dbReference type="Pfam" id="PF00248"/>
    </source>
</evidence>
<evidence type="ECO:0000256" key="3">
    <source>
        <dbReference type="PIRSR" id="PIRSR000097-2"/>
    </source>
</evidence>
<dbReference type="PIRSF" id="PIRSF000097">
    <property type="entry name" value="AKR"/>
    <property type="match status" value="1"/>
</dbReference>
<feature type="binding site" evidence="3">
    <location>
        <position position="119"/>
    </location>
    <ligand>
        <name>substrate</name>
    </ligand>
</feature>
<reference evidence="6 7" key="1">
    <citation type="journal article" date="2023" name="G3 (Bethesda)">
        <title>A haplotype-resolved chromosome-scale genome for Quercus rubra L. provides insights into the genetics of adaptive traits for red oak species.</title>
        <authorList>
            <person name="Kapoor B."/>
            <person name="Jenkins J."/>
            <person name="Schmutz J."/>
            <person name="Zhebentyayeva T."/>
            <person name="Kuelheim C."/>
            <person name="Coggeshall M."/>
            <person name="Heim C."/>
            <person name="Lasky J.R."/>
            <person name="Leites L."/>
            <person name="Islam-Faridi N."/>
            <person name="Romero-Severson J."/>
            <person name="DeLeo V.L."/>
            <person name="Lucas S.M."/>
            <person name="Lazic D."/>
            <person name="Gailing O."/>
            <person name="Carlson J."/>
            <person name="Staton M."/>
        </authorList>
    </citation>
    <scope>NUCLEOTIDE SEQUENCE [LARGE SCALE GENOMIC DNA]</scope>
    <source>
        <strain evidence="6">Pseudo-F2</strain>
    </source>
</reference>
<dbReference type="Pfam" id="PF00248">
    <property type="entry name" value="Aldo_ket_red"/>
    <property type="match status" value="1"/>
</dbReference>
<evidence type="ECO:0000313" key="6">
    <source>
        <dbReference type="EMBL" id="KAK4596978.1"/>
    </source>
</evidence>
<proteinExistence type="predicted"/>
<dbReference type="InterPro" id="IPR020471">
    <property type="entry name" value="AKR"/>
</dbReference>
<dbReference type="PANTHER" id="PTHR11732">
    <property type="entry name" value="ALDO/KETO REDUCTASE"/>
    <property type="match status" value="1"/>
</dbReference>
<dbReference type="PRINTS" id="PR00069">
    <property type="entry name" value="ALDKETRDTASE"/>
</dbReference>
<evidence type="ECO:0000256" key="4">
    <source>
        <dbReference type="PIRSR" id="PIRSR000097-3"/>
    </source>
</evidence>
<dbReference type="PROSITE" id="PS00798">
    <property type="entry name" value="ALDOKETO_REDUCTASE_1"/>
    <property type="match status" value="1"/>
</dbReference>
<dbReference type="GO" id="GO:0044550">
    <property type="term" value="P:secondary metabolite biosynthetic process"/>
    <property type="evidence" value="ECO:0007669"/>
    <property type="project" value="UniProtKB-ARBA"/>
</dbReference>
<accession>A0AAN7IWP0</accession>
<feature type="active site" description="Proton donor" evidence="2">
    <location>
        <position position="56"/>
    </location>
</feature>
<evidence type="ECO:0000313" key="7">
    <source>
        <dbReference type="Proteomes" id="UP001324115"/>
    </source>
</evidence>
<dbReference type="PROSITE" id="PS00062">
    <property type="entry name" value="ALDOKETO_REDUCTASE_2"/>
    <property type="match status" value="1"/>
</dbReference>
<protein>
    <recommendedName>
        <fullName evidence="5">NADP-dependent oxidoreductase domain-containing protein</fullName>
    </recommendedName>
</protein>
<feature type="site" description="Lowers pKa of active site Tyr" evidence="4">
    <location>
        <position position="86"/>
    </location>
</feature>
<dbReference type="GO" id="GO:0016616">
    <property type="term" value="F:oxidoreductase activity, acting on the CH-OH group of donors, NAD or NADP as acceptor"/>
    <property type="evidence" value="ECO:0007669"/>
    <property type="project" value="InterPro"/>
</dbReference>
<dbReference type="CDD" id="cd19124">
    <property type="entry name" value="AKR_AKR4A_4B"/>
    <property type="match status" value="1"/>
</dbReference>
<dbReference type="EMBL" id="JAXUIC010000003">
    <property type="protein sequence ID" value="KAK4596978.1"/>
    <property type="molecule type" value="Genomic_DNA"/>
</dbReference>
<gene>
    <name evidence="6" type="ORF">RGQ29_014847</name>
</gene>
<keyword evidence="7" id="KW-1185">Reference proteome</keyword>
<dbReference type="InterPro" id="IPR018170">
    <property type="entry name" value="Aldo/ket_reductase_CS"/>
</dbReference>
<dbReference type="Proteomes" id="UP001324115">
    <property type="component" value="Unassembled WGS sequence"/>
</dbReference>
<dbReference type="FunFam" id="3.20.20.100:FF:000014">
    <property type="entry name" value="NAD(P)-linked oxidoreductase superfamily protein"/>
    <property type="match status" value="1"/>
</dbReference>
<feature type="domain" description="NADP-dependent oxidoreductase" evidence="5">
    <location>
        <begin position="20"/>
        <end position="293"/>
    </location>
</feature>
<organism evidence="6 7">
    <name type="scientific">Quercus rubra</name>
    <name type="common">Northern red oak</name>
    <name type="synonym">Quercus borealis</name>
    <dbReference type="NCBI Taxonomy" id="3512"/>
    <lineage>
        <taxon>Eukaryota</taxon>
        <taxon>Viridiplantae</taxon>
        <taxon>Streptophyta</taxon>
        <taxon>Embryophyta</taxon>
        <taxon>Tracheophyta</taxon>
        <taxon>Spermatophyta</taxon>
        <taxon>Magnoliopsida</taxon>
        <taxon>eudicotyledons</taxon>
        <taxon>Gunneridae</taxon>
        <taxon>Pentapetalae</taxon>
        <taxon>rosids</taxon>
        <taxon>fabids</taxon>
        <taxon>Fagales</taxon>
        <taxon>Fagaceae</taxon>
        <taxon>Quercus</taxon>
    </lineage>
</organism>
<dbReference type="AlphaFoldDB" id="A0AAN7IWP0"/>
<name>A0AAN7IWP0_QUERU</name>
<dbReference type="SUPFAM" id="SSF51430">
    <property type="entry name" value="NAD(P)-linked oxidoreductase"/>
    <property type="match status" value="1"/>
</dbReference>
<dbReference type="InterPro" id="IPR036812">
    <property type="entry name" value="NAD(P)_OxRdtase_dom_sf"/>
</dbReference>